<proteinExistence type="predicted"/>
<dbReference type="STRING" id="313628.LNTAR_14022"/>
<evidence type="ECO:0000313" key="9">
    <source>
        <dbReference type="Proteomes" id="UP000004947"/>
    </source>
</evidence>
<comment type="caution">
    <text evidence="8">The sequence shown here is derived from an EMBL/GenBank/DDBJ whole genome shotgun (WGS) entry which is preliminary data.</text>
</comment>
<feature type="domain" description="Protein kinase" evidence="7">
    <location>
        <begin position="11"/>
        <end position="271"/>
    </location>
</feature>
<evidence type="ECO:0000256" key="3">
    <source>
        <dbReference type="ARBA" id="ARBA00022777"/>
    </source>
</evidence>
<evidence type="ECO:0000256" key="1">
    <source>
        <dbReference type="ARBA" id="ARBA00022679"/>
    </source>
</evidence>
<evidence type="ECO:0000313" key="8">
    <source>
        <dbReference type="EMBL" id="EDM28939.1"/>
    </source>
</evidence>
<keyword evidence="3 8" id="KW-0418">Kinase</keyword>
<reference evidence="8 9" key="1">
    <citation type="journal article" date="2010" name="J. Bacteriol.">
        <title>Genome sequence of Lentisphaera araneosa HTCC2155T, the type species of the order Lentisphaerales in the phylum Lentisphaerae.</title>
        <authorList>
            <person name="Thrash J.C."/>
            <person name="Cho J.C."/>
            <person name="Vergin K.L."/>
            <person name="Morris R.M."/>
            <person name="Giovannoni S.J."/>
        </authorList>
    </citation>
    <scope>NUCLEOTIDE SEQUENCE [LARGE SCALE GENOMIC DNA]</scope>
    <source>
        <strain evidence="8 9">HTCC2155</strain>
    </source>
</reference>
<dbReference type="InterPro" id="IPR017441">
    <property type="entry name" value="Protein_kinase_ATP_BS"/>
</dbReference>
<keyword evidence="4 5" id="KW-0067">ATP-binding</keyword>
<dbReference type="InterPro" id="IPR011009">
    <property type="entry name" value="Kinase-like_dom_sf"/>
</dbReference>
<dbReference type="eggNOG" id="COG0515">
    <property type="taxonomic scope" value="Bacteria"/>
</dbReference>
<dbReference type="GO" id="GO:0005524">
    <property type="term" value="F:ATP binding"/>
    <property type="evidence" value="ECO:0007669"/>
    <property type="project" value="UniProtKB-UniRule"/>
</dbReference>
<feature type="region of interest" description="Disordered" evidence="6">
    <location>
        <begin position="373"/>
        <end position="398"/>
    </location>
</feature>
<keyword evidence="8" id="KW-0723">Serine/threonine-protein kinase</keyword>
<keyword evidence="2 5" id="KW-0547">Nucleotide-binding</keyword>
<feature type="compositionally biased region" description="Basic and acidic residues" evidence="6">
    <location>
        <begin position="373"/>
        <end position="385"/>
    </location>
</feature>
<dbReference type="SMART" id="SM00220">
    <property type="entry name" value="S_TKc"/>
    <property type="match status" value="1"/>
</dbReference>
<feature type="region of interest" description="Disordered" evidence="6">
    <location>
        <begin position="274"/>
        <end position="313"/>
    </location>
</feature>
<gene>
    <name evidence="8" type="ORF">LNTAR_14022</name>
</gene>
<feature type="compositionally biased region" description="Polar residues" evidence="6">
    <location>
        <begin position="302"/>
        <end position="312"/>
    </location>
</feature>
<evidence type="ECO:0000256" key="2">
    <source>
        <dbReference type="ARBA" id="ARBA00022741"/>
    </source>
</evidence>
<dbReference type="PANTHER" id="PTHR43289">
    <property type="entry name" value="MITOGEN-ACTIVATED PROTEIN KINASE KINASE KINASE 20-RELATED"/>
    <property type="match status" value="1"/>
</dbReference>
<dbReference type="EMBL" id="ABCK01000003">
    <property type="protein sequence ID" value="EDM28939.1"/>
    <property type="molecule type" value="Genomic_DNA"/>
</dbReference>
<dbReference type="InterPro" id="IPR000719">
    <property type="entry name" value="Prot_kinase_dom"/>
</dbReference>
<keyword evidence="1" id="KW-0808">Transferase</keyword>
<dbReference type="Gene3D" id="1.10.510.10">
    <property type="entry name" value="Transferase(Phosphotransferase) domain 1"/>
    <property type="match status" value="1"/>
</dbReference>
<organism evidence="8 9">
    <name type="scientific">Lentisphaera araneosa HTCC2155</name>
    <dbReference type="NCBI Taxonomy" id="313628"/>
    <lineage>
        <taxon>Bacteria</taxon>
        <taxon>Pseudomonadati</taxon>
        <taxon>Lentisphaerota</taxon>
        <taxon>Lentisphaeria</taxon>
        <taxon>Lentisphaerales</taxon>
        <taxon>Lentisphaeraceae</taxon>
        <taxon>Lentisphaera</taxon>
    </lineage>
</organism>
<dbReference type="Pfam" id="PF00069">
    <property type="entry name" value="Pkinase"/>
    <property type="match status" value="1"/>
</dbReference>
<evidence type="ECO:0000256" key="5">
    <source>
        <dbReference type="PROSITE-ProRule" id="PRU10141"/>
    </source>
</evidence>
<dbReference type="Gene3D" id="2.60.120.260">
    <property type="entry name" value="Galactose-binding domain-like"/>
    <property type="match status" value="1"/>
</dbReference>
<dbReference type="InterPro" id="IPR008271">
    <property type="entry name" value="Ser/Thr_kinase_AS"/>
</dbReference>
<feature type="binding site" evidence="5">
    <location>
        <position position="40"/>
    </location>
    <ligand>
        <name>ATP</name>
        <dbReference type="ChEBI" id="CHEBI:30616"/>
    </ligand>
</feature>
<dbReference type="Gene3D" id="3.30.200.20">
    <property type="entry name" value="Phosphorylase Kinase, domain 1"/>
    <property type="match status" value="1"/>
</dbReference>
<accession>A6DH56</accession>
<dbReference type="GO" id="GO:0004674">
    <property type="term" value="F:protein serine/threonine kinase activity"/>
    <property type="evidence" value="ECO:0007669"/>
    <property type="project" value="UniProtKB-KW"/>
</dbReference>
<dbReference type="Proteomes" id="UP000004947">
    <property type="component" value="Unassembled WGS sequence"/>
</dbReference>
<sequence>MFSTNAIIDDFVIEKFLGKGGMGMVYRAHQISLDRTVALKILTPSEDMGAEAVDDFVKEARSAASLNHPNIVQAYAVGKYEDIYYFGMEYVEGQTVKELMSKEPVLDEDSTLAIGLNIAEALREAWDRKKIIHRDIKPDNIMLTDEGVVKLMDLGLSCTHTESANESDTITGTPQYICPEQIMGIEMDIRGDLYSLGASMYHMMTGEFCFNGIGYDEILRGHLERDAKPLTEFGRNISLGAWEVIKKLLEKDPDDRYQTAQDLIKALHETRAGKTGLPDTLTPPKGVKKPEGLKKPAPLQPPNTVLSSSELPENSKKDLLKSKKFMIMGAVLAVLIILRLVVSLSSEDQEVAIEKQLEEQALLAKKNQEARKAKEQQAKETEKKALAAKNAQRAEKKKLEEQEAAKKVAEAKEAAEVAKKAALAKPVNPNVDIISRSFLWSYNYTASSVASNWMKPDFNDSIWKKSNAPIGYGTTKPAVKTQLQRAKRGVGILYVRRKFVLKEVNKDLDYRIAFMVDDGAGAWVNGSRVAVYNMDTKNLKPNGLAKSENKDTTLKFKGWMPIPHNKLKAGLNVIAIEVHPASSRTPDMFFDMKLISRPKGANKKKKSGNKSKQR</sequence>
<dbReference type="CDD" id="cd14014">
    <property type="entry name" value="STKc_PknB_like"/>
    <property type="match status" value="1"/>
</dbReference>
<dbReference type="SUPFAM" id="SSF56112">
    <property type="entry name" value="Protein kinase-like (PK-like)"/>
    <property type="match status" value="1"/>
</dbReference>
<keyword evidence="9" id="KW-1185">Reference proteome</keyword>
<dbReference type="PROSITE" id="PS00107">
    <property type="entry name" value="PROTEIN_KINASE_ATP"/>
    <property type="match status" value="1"/>
</dbReference>
<dbReference type="PANTHER" id="PTHR43289:SF34">
    <property type="entry name" value="SERINE_THREONINE-PROTEIN KINASE YBDM-RELATED"/>
    <property type="match status" value="1"/>
</dbReference>
<dbReference type="PROSITE" id="PS50011">
    <property type="entry name" value="PROTEIN_KINASE_DOM"/>
    <property type="match status" value="1"/>
</dbReference>
<protein>
    <submittedName>
        <fullName evidence="8">Pobable serine/threonine protein kinase</fullName>
    </submittedName>
</protein>
<name>A6DH56_9BACT</name>
<dbReference type="AlphaFoldDB" id="A6DH56"/>
<evidence type="ECO:0000256" key="6">
    <source>
        <dbReference type="SAM" id="MobiDB-lite"/>
    </source>
</evidence>
<evidence type="ECO:0000256" key="4">
    <source>
        <dbReference type="ARBA" id="ARBA00022840"/>
    </source>
</evidence>
<evidence type="ECO:0000259" key="7">
    <source>
        <dbReference type="PROSITE" id="PS50011"/>
    </source>
</evidence>
<dbReference type="PROSITE" id="PS00108">
    <property type="entry name" value="PROTEIN_KINASE_ST"/>
    <property type="match status" value="1"/>
</dbReference>